<dbReference type="EMBL" id="CP002869">
    <property type="protein sequence ID" value="AEI42894.1"/>
    <property type="molecule type" value="Genomic_DNA"/>
</dbReference>
<proteinExistence type="inferred from homology"/>
<accession>F8FJP4</accession>
<dbReference type="NCBIfam" id="NF006157">
    <property type="entry name" value="PRK08300.1"/>
    <property type="match status" value="1"/>
</dbReference>
<evidence type="ECO:0000256" key="2">
    <source>
        <dbReference type="ARBA" id="ARBA00023027"/>
    </source>
</evidence>
<dbReference type="EC" id="1.2.1.10" evidence="3"/>
<evidence type="ECO:0000256" key="3">
    <source>
        <dbReference type="HAMAP-Rule" id="MF_01657"/>
    </source>
</evidence>
<dbReference type="RefSeq" id="WP_013918048.1">
    <property type="nucleotide sequence ID" value="NC_015690.1"/>
</dbReference>
<dbReference type="InterPro" id="IPR003361">
    <property type="entry name" value="Acetaldehyde_dehydrogenase"/>
</dbReference>
<dbReference type="AlphaFoldDB" id="F8FJP4"/>
<feature type="domain" description="Semialdehyde dehydrogenase NAD-binding" evidence="4">
    <location>
        <begin position="9"/>
        <end position="122"/>
    </location>
</feature>
<dbReference type="CDD" id="cd23933">
    <property type="entry name" value="ALDH_C"/>
    <property type="match status" value="1"/>
</dbReference>
<dbReference type="PIRSF" id="PIRSF015689">
    <property type="entry name" value="Actaldh_dh_actl"/>
    <property type="match status" value="1"/>
</dbReference>
<dbReference type="Proteomes" id="UP000006620">
    <property type="component" value="Chromosome"/>
</dbReference>
<dbReference type="InterPro" id="IPR000534">
    <property type="entry name" value="Semialdehyde_DH_NAD-bd"/>
</dbReference>
<dbReference type="PATRIC" id="fig|1036673.3.peg.4009"/>
<keyword evidence="3" id="KW-0560">Oxidoreductase</keyword>
<dbReference type="KEGG" id="pms:KNP414_04362"/>
<comment type="similarity">
    <text evidence="1 3">Belongs to the acetaldehyde dehydrogenase family.</text>
</comment>
<dbReference type="InterPro" id="IPR015426">
    <property type="entry name" value="Acetylaldehyde_DH_C"/>
</dbReference>
<feature type="binding site" evidence="3">
    <location>
        <begin position="15"/>
        <end position="18"/>
    </location>
    <ligand>
        <name>NAD(+)</name>
        <dbReference type="ChEBI" id="CHEBI:57540"/>
    </ligand>
</feature>
<dbReference type="HAMAP" id="MF_01657">
    <property type="entry name" value="Ac_ald_DH_ac"/>
    <property type="match status" value="1"/>
</dbReference>
<evidence type="ECO:0000313" key="6">
    <source>
        <dbReference type="Proteomes" id="UP000006620"/>
    </source>
</evidence>
<keyword evidence="2 3" id="KW-0520">NAD</keyword>
<dbReference type="HOGENOM" id="CLU_062208_0_0_9"/>
<dbReference type="SMART" id="SM00859">
    <property type="entry name" value="Semialdhyde_dh"/>
    <property type="match status" value="1"/>
</dbReference>
<keyword evidence="3" id="KW-0058">Aromatic hydrocarbons catabolism</keyword>
<feature type="binding site" evidence="3">
    <location>
        <begin position="162"/>
        <end position="170"/>
    </location>
    <ligand>
        <name>NAD(+)</name>
        <dbReference type="ChEBI" id="CHEBI:57540"/>
    </ligand>
</feature>
<dbReference type="Gene3D" id="3.30.360.10">
    <property type="entry name" value="Dihydrodipicolinate Reductase, domain 2"/>
    <property type="match status" value="1"/>
</dbReference>
<evidence type="ECO:0000256" key="1">
    <source>
        <dbReference type="ARBA" id="ARBA00009244"/>
    </source>
</evidence>
<dbReference type="GO" id="GO:0051287">
    <property type="term" value="F:NAD binding"/>
    <property type="evidence" value="ECO:0007669"/>
    <property type="project" value="UniProtKB-UniRule"/>
</dbReference>
<organism evidence="5 6">
    <name type="scientific">Paenibacillus mucilaginosus (strain KNP414)</name>
    <dbReference type="NCBI Taxonomy" id="1036673"/>
    <lineage>
        <taxon>Bacteria</taxon>
        <taxon>Bacillati</taxon>
        <taxon>Bacillota</taxon>
        <taxon>Bacilli</taxon>
        <taxon>Bacillales</taxon>
        <taxon>Paenibacillaceae</taxon>
        <taxon>Paenibacillus</taxon>
    </lineage>
</organism>
<protein>
    <recommendedName>
        <fullName evidence="3">Acetaldehyde dehydrogenase</fullName>
        <ecNumber evidence="3">1.2.1.10</ecNumber>
    </recommendedName>
    <alternativeName>
        <fullName evidence="3">Acetaldehyde dehydrogenase [acetylating]</fullName>
    </alternativeName>
</protein>
<reference evidence="5 6" key="2">
    <citation type="journal article" date="2013" name="Genome Announc.">
        <title>Genome Sequence of Growth-Improving Paenibacillus mucilaginosus Strain KNP414.</title>
        <authorList>
            <person name="Lu J.J."/>
            <person name="Wang J.F."/>
            <person name="Hu X.F."/>
        </authorList>
    </citation>
    <scope>NUCLEOTIDE SEQUENCE [LARGE SCALE GENOMIC DNA]</scope>
    <source>
        <strain evidence="5 6">KNP414</strain>
    </source>
</reference>
<evidence type="ECO:0000313" key="5">
    <source>
        <dbReference type="EMBL" id="AEI42894.1"/>
    </source>
</evidence>
<feature type="active site" description="Acyl-thioester intermediate" evidence="3">
    <location>
        <position position="130"/>
    </location>
</feature>
<name>F8FJP4_PAEMK</name>
<sequence>MRRNSDRLKAAILGTGNIGTDLLVKILQSKYLECTYFIGRNRDSHGLSLAGSWGVRTSHQSIRAIQEDPDCCDLVFDATSARDHLLHAPILKKLGKTVIDLTPARIGTMCIPAINLEACVGKSNINMVTCGGQSSVPLAHAIGQTHSEVEYIEVVSTVASKGAGPATRINLDEYIETTESCIRQFSGSRQSKTILNLNPAEPCIDMQSTLLAKVKNPSMEQLTKLVNETAANIRQYVPGYQLIMPPTFKEGHIQMMIRVQGRGDYLPPYAGNLDIINCAAVATAERLAKARLTEGVVH</sequence>
<gene>
    <name evidence="5" type="ordered locus">KNP414_04362</name>
</gene>
<dbReference type="NCBIfam" id="TIGR03215">
    <property type="entry name" value="ac_ald_DH_ac"/>
    <property type="match status" value="1"/>
</dbReference>
<reference evidence="6" key="1">
    <citation type="submission" date="2011-06" db="EMBL/GenBank/DDBJ databases">
        <title>Complete genome sequence of Paenibacillus mucilaginosus KNP414.</title>
        <authorList>
            <person name="Wang J."/>
            <person name="Hu S."/>
            <person name="Hu X."/>
            <person name="Zhang B."/>
            <person name="Dong D."/>
            <person name="Zhang S."/>
            <person name="Zhao K."/>
            <person name="Wu D."/>
        </authorList>
    </citation>
    <scope>NUCLEOTIDE SEQUENCE [LARGE SCALE GENOMIC DNA]</scope>
    <source>
        <strain evidence="6">KNP414</strain>
    </source>
</reference>
<dbReference type="Pfam" id="PF09290">
    <property type="entry name" value="AcetDehyd-dimer"/>
    <property type="match status" value="1"/>
</dbReference>
<dbReference type="Pfam" id="PF01118">
    <property type="entry name" value="Semialdhyde_dh"/>
    <property type="match status" value="1"/>
</dbReference>
<dbReference type="GO" id="GO:0008774">
    <property type="term" value="F:acetaldehyde dehydrogenase (acetylating) activity"/>
    <property type="evidence" value="ECO:0007669"/>
    <property type="project" value="UniProtKB-UniRule"/>
</dbReference>
<feature type="binding site" evidence="3">
    <location>
        <position position="272"/>
    </location>
    <ligand>
        <name>NAD(+)</name>
        <dbReference type="ChEBI" id="CHEBI:57540"/>
    </ligand>
</feature>
<dbReference type="InterPro" id="IPR036291">
    <property type="entry name" value="NAD(P)-bd_dom_sf"/>
</dbReference>
<dbReference type="Gene3D" id="3.40.50.720">
    <property type="entry name" value="NAD(P)-binding Rossmann-like Domain"/>
    <property type="match status" value="1"/>
</dbReference>
<comment type="catalytic activity">
    <reaction evidence="3">
        <text>acetaldehyde + NAD(+) + CoA = acetyl-CoA + NADH + H(+)</text>
        <dbReference type="Rhea" id="RHEA:23288"/>
        <dbReference type="ChEBI" id="CHEBI:15343"/>
        <dbReference type="ChEBI" id="CHEBI:15378"/>
        <dbReference type="ChEBI" id="CHEBI:57287"/>
        <dbReference type="ChEBI" id="CHEBI:57288"/>
        <dbReference type="ChEBI" id="CHEBI:57540"/>
        <dbReference type="ChEBI" id="CHEBI:57945"/>
        <dbReference type="EC" id="1.2.1.10"/>
    </reaction>
</comment>
<dbReference type="SUPFAM" id="SSF55347">
    <property type="entry name" value="Glyceraldehyde-3-phosphate dehydrogenase-like, C-terminal domain"/>
    <property type="match status" value="1"/>
</dbReference>
<evidence type="ECO:0000259" key="4">
    <source>
        <dbReference type="SMART" id="SM00859"/>
    </source>
</evidence>
<dbReference type="SUPFAM" id="SSF51735">
    <property type="entry name" value="NAD(P)-binding Rossmann-fold domains"/>
    <property type="match status" value="1"/>
</dbReference>